<evidence type="ECO:0000256" key="1">
    <source>
        <dbReference type="SAM" id="SignalP"/>
    </source>
</evidence>
<evidence type="ECO:0000313" key="3">
    <source>
        <dbReference type="Proteomes" id="UP000324252"/>
    </source>
</evidence>
<accession>A0A1H0LK45</accession>
<dbReference type="Pfam" id="PF11150">
    <property type="entry name" value="DUF2927"/>
    <property type="match status" value="1"/>
</dbReference>
<sequence length="455" mass="49883">MMRLVLLPVCLVLGACMPGGPSETATRAAQYTESALPPMKTFSAPRPTPPVQSNADVARDFLDLAFMLESGRRLPYFSRFEGPISVRVTGSPPAHLGLDLNRLLARLRNEAGIDIRQTTGAEANITIQAVPRADIRRNLPQAACFVVPNITRLSEYRKARRSTRTDWGRLRLREKLAIFLPSDASPQEVRDCLHEELAQALGPLNDLYRLPDSVFNDDNVHTVLTGYDMMILRIYYAPELRAGMSRNEVAERLPAILARINPAGQNISPRHAGSTPRAWVLAIQTALGPGAGPVERRRAAAEALDIARTMGWADHRMAFSHYAMGRLSQRVNDGVAQEHFLAADHYYALVPRTGLHRAYVASQLAAYALAQGRGQDALTLVTGHLNTAAQHENAALLATLLMLRAEALDLLGRSAEASRVRVDSLGWARYGFGADWAVRAKLREVAALNPGKGRS</sequence>
<dbReference type="InterPro" id="IPR021323">
    <property type="entry name" value="DUF2927"/>
</dbReference>
<dbReference type="EMBL" id="FQZZ01000003">
    <property type="protein sequence ID" value="SHK06325.1"/>
    <property type="molecule type" value="Genomic_DNA"/>
</dbReference>
<keyword evidence="1" id="KW-0732">Signal</keyword>
<dbReference type="PROSITE" id="PS51257">
    <property type="entry name" value="PROKAR_LIPOPROTEIN"/>
    <property type="match status" value="1"/>
</dbReference>
<name>A0A1H0LK45_9RHOB</name>
<dbReference type="AlphaFoldDB" id="A0A1H0LK45"/>
<feature type="signal peptide" evidence="1">
    <location>
        <begin position="1"/>
        <end position="21"/>
    </location>
</feature>
<keyword evidence="3" id="KW-1185">Reference proteome</keyword>
<evidence type="ECO:0008006" key="4">
    <source>
        <dbReference type="Google" id="ProtNLM"/>
    </source>
</evidence>
<evidence type="ECO:0000313" key="2">
    <source>
        <dbReference type="EMBL" id="SHK06325.1"/>
    </source>
</evidence>
<protein>
    <recommendedName>
        <fullName evidence="4">ATP-dependent transcriptional regulator</fullName>
    </recommendedName>
</protein>
<gene>
    <name evidence="2" type="ORF">SAMN05444142_103129</name>
</gene>
<organism evidence="2 3">
    <name type="scientific">Lutimaribacter pacificus</name>
    <dbReference type="NCBI Taxonomy" id="391948"/>
    <lineage>
        <taxon>Bacteria</taxon>
        <taxon>Pseudomonadati</taxon>
        <taxon>Pseudomonadota</taxon>
        <taxon>Alphaproteobacteria</taxon>
        <taxon>Rhodobacterales</taxon>
        <taxon>Roseobacteraceae</taxon>
        <taxon>Lutimaribacter</taxon>
    </lineage>
</organism>
<proteinExistence type="predicted"/>
<dbReference type="Proteomes" id="UP000324252">
    <property type="component" value="Unassembled WGS sequence"/>
</dbReference>
<feature type="chain" id="PRO_5015064843" description="ATP-dependent transcriptional regulator" evidence="1">
    <location>
        <begin position="22"/>
        <end position="455"/>
    </location>
</feature>
<reference evidence="2 3" key="1">
    <citation type="submission" date="2016-11" db="EMBL/GenBank/DDBJ databases">
        <authorList>
            <person name="Varghese N."/>
            <person name="Submissions S."/>
        </authorList>
    </citation>
    <scope>NUCLEOTIDE SEQUENCE [LARGE SCALE GENOMIC DNA]</scope>
    <source>
        <strain evidence="2 3">DSM 29620</strain>
    </source>
</reference>